<evidence type="ECO:0000313" key="1">
    <source>
        <dbReference type="EMBL" id="MBB5109582.1"/>
    </source>
</evidence>
<name>A0A7W8B671_STRST</name>
<dbReference type="AlphaFoldDB" id="A0A7W8B671"/>
<proteinExistence type="predicted"/>
<protein>
    <submittedName>
        <fullName evidence="1">Uncharacterized protein</fullName>
    </submittedName>
</protein>
<dbReference type="RefSeq" id="WP_184926516.1">
    <property type="nucleotide sequence ID" value="NZ_BMSQ01000067.1"/>
</dbReference>
<comment type="caution">
    <text evidence="1">The sequence shown here is derived from an EMBL/GenBank/DDBJ whole genome shotgun (WGS) entry which is preliminary data.</text>
</comment>
<reference evidence="1 2" key="1">
    <citation type="submission" date="2020-08" db="EMBL/GenBank/DDBJ databases">
        <title>Genomic Encyclopedia of Type Strains, Phase III (KMG-III): the genomes of soil and plant-associated and newly described type strains.</title>
        <authorList>
            <person name="Whitman W."/>
        </authorList>
    </citation>
    <scope>NUCLEOTIDE SEQUENCE [LARGE SCALE GENOMIC DNA]</scope>
    <source>
        <strain evidence="1 2">CECT 3146</strain>
    </source>
</reference>
<organism evidence="1 2">
    <name type="scientific">Streptomyces spectabilis</name>
    <dbReference type="NCBI Taxonomy" id="68270"/>
    <lineage>
        <taxon>Bacteria</taxon>
        <taxon>Bacillati</taxon>
        <taxon>Actinomycetota</taxon>
        <taxon>Actinomycetes</taxon>
        <taxon>Kitasatosporales</taxon>
        <taxon>Streptomycetaceae</taxon>
        <taxon>Streptomyces</taxon>
    </lineage>
</organism>
<gene>
    <name evidence="1" type="ORF">FHS40_008710</name>
</gene>
<sequence length="82" mass="8688">MVLLDAKARLAWLIAGLARRPGTVAYRQAVPDGPYEALAAHLDGGRVIVISQPTGLPVGVLVSYAAKVPAPRERPGLPLRRP</sequence>
<accession>A0A7W8B671</accession>
<keyword evidence="2" id="KW-1185">Reference proteome</keyword>
<dbReference type="EMBL" id="JACHJD010000031">
    <property type="protein sequence ID" value="MBB5109582.1"/>
    <property type="molecule type" value="Genomic_DNA"/>
</dbReference>
<dbReference type="Proteomes" id="UP000549009">
    <property type="component" value="Unassembled WGS sequence"/>
</dbReference>
<evidence type="ECO:0000313" key="2">
    <source>
        <dbReference type="Proteomes" id="UP000549009"/>
    </source>
</evidence>